<sequence>MAYTMLNIVKLDTLDTLHSLKAEYFAQTHAPLDGMWHFGFVPMSQHYAFYESDVLVGFCCVNSEGYLLQYFLSPQASTSASDLFTLIAQQDSKVIGEVCGAFVSSCDPSFLALSLDNAASSSVNTLLYCGVKQGVNSEEAGIELTLATDECLSLYVDFAAQAIGAPKEWLTGYYGNLIARNELFGYWQDGELVATGERRKFDEFQTQYADLGMIVSAQHRGQGIATKVLKALIANAVAEQLIPMCSTEKTNIGAQRAIEKAGLVSKHRLLQVQFETL</sequence>
<comment type="caution">
    <text evidence="2">The sequence shown here is derived from an EMBL/GenBank/DDBJ whole genome shotgun (WGS) entry which is preliminary data.</text>
</comment>
<evidence type="ECO:0000313" key="2">
    <source>
        <dbReference type="EMBL" id="GAD79344.1"/>
    </source>
</evidence>
<dbReference type="EMBL" id="BATM01000010">
    <property type="protein sequence ID" value="GAD79344.1"/>
    <property type="molecule type" value="Genomic_DNA"/>
</dbReference>
<proteinExistence type="predicted"/>
<name>U3CDL3_9VIBR</name>
<evidence type="ECO:0000313" key="3">
    <source>
        <dbReference type="Proteomes" id="UP000016562"/>
    </source>
</evidence>
<dbReference type="Proteomes" id="UP000016562">
    <property type="component" value="Unassembled WGS sequence"/>
</dbReference>
<gene>
    <name evidence="2" type="ORF">VEZ01S_10_00220</name>
</gene>
<dbReference type="Pfam" id="PF00583">
    <property type="entry name" value="Acetyltransf_1"/>
    <property type="match status" value="1"/>
</dbReference>
<accession>U3CDL3</accession>
<dbReference type="STRING" id="1219080.VEZ01S_10_00220"/>
<organism evidence="2 3">
    <name type="scientific">Vibrio ezurae NBRC 102218</name>
    <dbReference type="NCBI Taxonomy" id="1219080"/>
    <lineage>
        <taxon>Bacteria</taxon>
        <taxon>Pseudomonadati</taxon>
        <taxon>Pseudomonadota</taxon>
        <taxon>Gammaproteobacteria</taxon>
        <taxon>Vibrionales</taxon>
        <taxon>Vibrionaceae</taxon>
        <taxon>Vibrio</taxon>
    </lineage>
</organism>
<dbReference type="Gene3D" id="3.40.630.80">
    <property type="match status" value="1"/>
</dbReference>
<feature type="domain" description="N-acetyltransferase" evidence="1">
    <location>
        <begin position="142"/>
        <end position="277"/>
    </location>
</feature>
<dbReference type="GO" id="GO:0016747">
    <property type="term" value="F:acyltransferase activity, transferring groups other than amino-acyl groups"/>
    <property type="evidence" value="ECO:0007669"/>
    <property type="project" value="InterPro"/>
</dbReference>
<dbReference type="SUPFAM" id="SSF55729">
    <property type="entry name" value="Acyl-CoA N-acyltransferases (Nat)"/>
    <property type="match status" value="1"/>
</dbReference>
<dbReference type="InterPro" id="IPR000182">
    <property type="entry name" value="GNAT_dom"/>
</dbReference>
<dbReference type="Pfam" id="PF18015">
    <property type="entry name" value="Acetyltransf_19"/>
    <property type="match status" value="1"/>
</dbReference>
<dbReference type="InterPro" id="IPR016181">
    <property type="entry name" value="Acyl_CoA_acyltransferase"/>
</dbReference>
<protein>
    <recommendedName>
        <fullName evidence="1">N-acetyltransferase domain-containing protein</fullName>
    </recommendedName>
</protein>
<dbReference type="CDD" id="cd04301">
    <property type="entry name" value="NAT_SF"/>
    <property type="match status" value="1"/>
</dbReference>
<dbReference type="InterPro" id="IPR040579">
    <property type="entry name" value="Acetyltransf_19"/>
</dbReference>
<dbReference type="AlphaFoldDB" id="U3CDL3"/>
<dbReference type="PROSITE" id="PS51186">
    <property type="entry name" value="GNAT"/>
    <property type="match status" value="1"/>
</dbReference>
<dbReference type="Gene3D" id="3.40.630.30">
    <property type="match status" value="1"/>
</dbReference>
<dbReference type="eggNOG" id="COG1670">
    <property type="taxonomic scope" value="Bacteria"/>
</dbReference>
<evidence type="ECO:0000259" key="1">
    <source>
        <dbReference type="PROSITE" id="PS51186"/>
    </source>
</evidence>
<reference evidence="2 3" key="1">
    <citation type="submission" date="2013-09" db="EMBL/GenBank/DDBJ databases">
        <title>Whole genome shotgun sequence of Vibrio ezurae NBRC 102218.</title>
        <authorList>
            <person name="Yoshida I."/>
            <person name="Hosoyama A."/>
            <person name="Numata M."/>
            <person name="Hashimoto M."/>
            <person name="Hosoyama Y."/>
            <person name="Tsuchikane K."/>
            <person name="Noguchi M."/>
            <person name="Hirakata S."/>
            <person name="Ichikawa N."/>
            <person name="Ohji S."/>
            <person name="Yamazoe A."/>
            <person name="Fujita N."/>
        </authorList>
    </citation>
    <scope>NUCLEOTIDE SEQUENCE [LARGE SCALE GENOMIC DNA]</scope>
    <source>
        <strain evidence="2 3">NBRC 102218</strain>
    </source>
</reference>
<keyword evidence="3" id="KW-1185">Reference proteome</keyword>